<accession>O61972</accession>
<dbReference type="PIR" id="T33300">
    <property type="entry name" value="T33300"/>
</dbReference>
<feature type="compositionally biased region" description="Basic and acidic residues" evidence="1">
    <location>
        <begin position="17"/>
        <end position="40"/>
    </location>
</feature>
<keyword evidence="3" id="KW-1185">Reference proteome</keyword>
<dbReference type="HOGENOM" id="CLU_2851793_0_0_1"/>
<dbReference type="AGR" id="WB:WBGene00019804"/>
<dbReference type="AlphaFoldDB" id="O61972"/>
<dbReference type="WormBase" id="R01B10.2">
    <property type="protein sequence ID" value="CE52155"/>
    <property type="gene ID" value="WBGene00019804"/>
</dbReference>
<feature type="region of interest" description="Disordered" evidence="1">
    <location>
        <begin position="1"/>
        <end position="61"/>
    </location>
</feature>
<evidence type="ECO:0000313" key="3">
    <source>
        <dbReference type="Proteomes" id="UP000001940"/>
    </source>
</evidence>
<organism evidence="2 3">
    <name type="scientific">Caenorhabditis elegans</name>
    <dbReference type="NCBI Taxonomy" id="6239"/>
    <lineage>
        <taxon>Eukaryota</taxon>
        <taxon>Metazoa</taxon>
        <taxon>Ecdysozoa</taxon>
        <taxon>Nematoda</taxon>
        <taxon>Chromadorea</taxon>
        <taxon>Rhabditida</taxon>
        <taxon>Rhabditina</taxon>
        <taxon>Rhabditomorpha</taxon>
        <taxon>Rhabditoidea</taxon>
        <taxon>Rhabditidae</taxon>
        <taxon>Peloderinae</taxon>
        <taxon>Caenorhabditis</taxon>
    </lineage>
</organism>
<dbReference type="PhylomeDB" id="O61972"/>
<dbReference type="Bgee" id="WBGene00019804">
    <property type="expression patterns" value="Expressed in pharyngeal muscle cell (C elegans) and 3 other cell types or tissues"/>
</dbReference>
<sequence>MDSITHFIIDDQVDEGGSCREDRDQTTMERGSPETRKMIYDENDDVGSGPKDRDERTMERE</sequence>
<reference evidence="2 3" key="1">
    <citation type="journal article" date="1998" name="Science">
        <title>Genome sequence of the nematode C. elegans: a platform for investigating biology.</title>
        <authorList>
            <consortium name="The C. elegans sequencing consortium"/>
            <person name="Sulson J.E."/>
            <person name="Waterston R."/>
        </authorList>
    </citation>
    <scope>NUCLEOTIDE SEQUENCE [LARGE SCALE GENOMIC DNA]</scope>
    <source>
        <strain evidence="2 3">Bristol N2</strain>
    </source>
</reference>
<dbReference type="PaxDb" id="6239-R01B10.2"/>
<evidence type="ECO:0000313" key="2">
    <source>
        <dbReference type="EMBL" id="CCD70265.2"/>
    </source>
</evidence>
<protein>
    <submittedName>
        <fullName evidence="2">Uncharacterized protein</fullName>
    </submittedName>
</protein>
<name>O61972_CAEEL</name>
<dbReference type="EMBL" id="BX284605">
    <property type="protein sequence ID" value="CCD70265.2"/>
    <property type="molecule type" value="Genomic_DNA"/>
</dbReference>
<dbReference type="InParanoid" id="O61972"/>
<feature type="compositionally biased region" description="Basic and acidic residues" evidence="1">
    <location>
        <begin position="50"/>
        <end position="61"/>
    </location>
</feature>
<proteinExistence type="predicted"/>
<dbReference type="Proteomes" id="UP000001940">
    <property type="component" value="Chromosome V"/>
</dbReference>
<dbReference type="UCSC" id="R01B10.2">
    <property type="organism name" value="c. elegans"/>
</dbReference>
<gene>
    <name evidence="2" type="ORF">CELE_R01B10.2</name>
    <name evidence="2 4" type="ORF">R01B10.2</name>
</gene>
<evidence type="ECO:0000256" key="1">
    <source>
        <dbReference type="SAM" id="MobiDB-lite"/>
    </source>
</evidence>
<evidence type="ECO:0000313" key="4">
    <source>
        <dbReference type="WormBase" id="R01B10.2"/>
    </source>
</evidence>